<organism evidence="1">
    <name type="scientific">marine sediment metagenome</name>
    <dbReference type="NCBI Taxonomy" id="412755"/>
    <lineage>
        <taxon>unclassified sequences</taxon>
        <taxon>metagenomes</taxon>
        <taxon>ecological metagenomes</taxon>
    </lineage>
</organism>
<comment type="caution">
    <text evidence="1">The sequence shown here is derived from an EMBL/GenBank/DDBJ whole genome shotgun (WGS) entry which is preliminary data.</text>
</comment>
<proteinExistence type="predicted"/>
<reference evidence="1" key="1">
    <citation type="journal article" date="2015" name="Nature">
        <title>Complex archaea that bridge the gap between prokaryotes and eukaryotes.</title>
        <authorList>
            <person name="Spang A."/>
            <person name="Saw J.H."/>
            <person name="Jorgensen S.L."/>
            <person name="Zaremba-Niedzwiedzka K."/>
            <person name="Martijn J."/>
            <person name="Lind A.E."/>
            <person name="van Eijk R."/>
            <person name="Schleper C."/>
            <person name="Guy L."/>
            <person name="Ettema T.J."/>
        </authorList>
    </citation>
    <scope>NUCLEOTIDE SEQUENCE</scope>
</reference>
<accession>A0A0F9F328</accession>
<protein>
    <submittedName>
        <fullName evidence="1">Uncharacterized protein</fullName>
    </submittedName>
</protein>
<sequence>MRKIRLRITQRDIDNGRRMSVGFCPIALSLKRRGFHEAGVGGNIWFPAPSRECFPLSVQAMNFVDDFDNRLKVKPLWLTLEYR</sequence>
<name>A0A0F9F328_9ZZZZ</name>
<gene>
    <name evidence="1" type="ORF">LCGC14_2002200</name>
</gene>
<dbReference type="AlphaFoldDB" id="A0A0F9F328"/>
<evidence type="ECO:0000313" key="1">
    <source>
        <dbReference type="EMBL" id="KKL80688.1"/>
    </source>
</evidence>
<dbReference type="EMBL" id="LAZR01022778">
    <property type="protein sequence ID" value="KKL80688.1"/>
    <property type="molecule type" value="Genomic_DNA"/>
</dbReference>